<gene>
    <name evidence="1" type="ORF">D1Z90_19375</name>
</gene>
<evidence type="ECO:0000313" key="1">
    <source>
        <dbReference type="EMBL" id="RJG37989.1"/>
    </source>
</evidence>
<dbReference type="EMBL" id="QZCH01000044">
    <property type="protein sequence ID" value="RJG37989.1"/>
    <property type="molecule type" value="Genomic_DNA"/>
</dbReference>
<proteinExistence type="predicted"/>
<evidence type="ECO:0000313" key="2">
    <source>
        <dbReference type="Proteomes" id="UP000283255"/>
    </source>
</evidence>
<sequence>MNIQQLPPKQQQKPLMTLLKQVTKDIEAIISTGMPTASESTVKQFEQAFKQASSIGLTRLGSNLRLLMQEIQRYVQQDNAFSSRRLSFFLNRCWLMCKGLSEALDKQNAVLWQSLSFSEQTKSFSELDCMTLGVSKKMVSGVFAAFEFRLRMTDEEHELANKLISFSLIFPLPKAQKIHPEAYLDFDQKQGYRPRELLENAFKFNKAVVSYESHQRVRVSLLPDSQVSFLNPAISLPHFTRLIQCQPKVARQQLSQYKPSPFDLEIDLQTEVLLVDWQMSEPYQAIGFPDRLAINISATGNDYVALISTSEEGKALLLAMKRLAKLPSKPALFALMHYELGQRVLQPLSVITSNGIEHLMLGEDKTDYKTLFKQFSQ</sequence>
<accession>A0A418Y9P9</accession>
<name>A0A418Y9P9_9GAMM</name>
<organism evidence="1 2">
    <name type="scientific">Motilimonas pumila</name>
    <dbReference type="NCBI Taxonomy" id="2303987"/>
    <lineage>
        <taxon>Bacteria</taxon>
        <taxon>Pseudomonadati</taxon>
        <taxon>Pseudomonadota</taxon>
        <taxon>Gammaproteobacteria</taxon>
        <taxon>Alteromonadales</taxon>
        <taxon>Alteromonadales genera incertae sedis</taxon>
        <taxon>Motilimonas</taxon>
    </lineage>
</organism>
<comment type="caution">
    <text evidence="1">The sequence shown here is derived from an EMBL/GenBank/DDBJ whole genome shotgun (WGS) entry which is preliminary data.</text>
</comment>
<protein>
    <submittedName>
        <fullName evidence="1">Uncharacterized protein</fullName>
    </submittedName>
</protein>
<dbReference type="Proteomes" id="UP000283255">
    <property type="component" value="Unassembled WGS sequence"/>
</dbReference>
<dbReference type="RefSeq" id="WP_119912446.1">
    <property type="nucleotide sequence ID" value="NZ_QZCH01000044.1"/>
</dbReference>
<dbReference type="OrthoDB" id="256777at2"/>
<dbReference type="AlphaFoldDB" id="A0A418Y9P9"/>
<reference evidence="1 2" key="1">
    <citation type="submission" date="2018-09" db="EMBL/GenBank/DDBJ databases">
        <authorList>
            <person name="Wang F."/>
        </authorList>
    </citation>
    <scope>NUCLEOTIDE SEQUENCE [LARGE SCALE GENOMIC DNA]</scope>
    <source>
        <strain evidence="1 2">PLHSC7-2</strain>
    </source>
</reference>
<reference evidence="1 2" key="2">
    <citation type="submission" date="2019-01" db="EMBL/GenBank/DDBJ databases">
        <title>Motilimonas pumilus sp. nov., isolated from the gut of sea cucumber (Apostichopus japonicus).</title>
        <authorList>
            <person name="Wang F.-Q."/>
            <person name="Ren L.-H."/>
            <person name="Lin Y.-W."/>
            <person name="Sun G.-H."/>
            <person name="Du Z.-J."/>
            <person name="Zhao J.-X."/>
            <person name="Liu X.-J."/>
            <person name="Liu L.-J."/>
        </authorList>
    </citation>
    <scope>NUCLEOTIDE SEQUENCE [LARGE SCALE GENOMIC DNA]</scope>
    <source>
        <strain evidence="1 2">PLHSC7-2</strain>
    </source>
</reference>
<keyword evidence="2" id="KW-1185">Reference proteome</keyword>